<dbReference type="CDD" id="cd17709">
    <property type="entry name" value="BRCT_pescadillo_like"/>
    <property type="match status" value="1"/>
</dbReference>
<dbReference type="Pfam" id="PF06732">
    <property type="entry name" value="Pescadillo_N"/>
    <property type="match status" value="1"/>
</dbReference>
<dbReference type="InterPro" id="IPR001357">
    <property type="entry name" value="BRCT_dom"/>
</dbReference>
<dbReference type="SUPFAM" id="SSF52113">
    <property type="entry name" value="BRCT domain"/>
    <property type="match status" value="1"/>
</dbReference>
<dbReference type="GO" id="GO:0000466">
    <property type="term" value="P:maturation of 5.8S rRNA from tricistronic rRNA transcript (SSU-rRNA, 5.8S rRNA, LSU-rRNA)"/>
    <property type="evidence" value="ECO:0007669"/>
    <property type="project" value="UniProtKB-UniRule"/>
</dbReference>
<dbReference type="EMBL" id="VIIS01000509">
    <property type="protein sequence ID" value="KAF0308173.1"/>
    <property type="molecule type" value="Genomic_DNA"/>
</dbReference>
<evidence type="ECO:0000259" key="6">
    <source>
        <dbReference type="PROSITE" id="PS50172"/>
    </source>
</evidence>
<dbReference type="PANTHER" id="PTHR12221:SF6">
    <property type="entry name" value="PESCADILLO HOMOLOG"/>
    <property type="match status" value="1"/>
</dbReference>
<feature type="region of interest" description="Disordered" evidence="5">
    <location>
        <begin position="452"/>
        <end position="538"/>
    </location>
</feature>
<dbReference type="GO" id="GO:0003723">
    <property type="term" value="F:RNA binding"/>
    <property type="evidence" value="ECO:0007669"/>
    <property type="project" value="TreeGrafter"/>
</dbReference>
<feature type="domain" description="BRCT" evidence="6">
    <location>
        <begin position="322"/>
        <end position="417"/>
    </location>
</feature>
<comment type="similarity">
    <text evidence="4">Belongs to the pescadillo family.</text>
</comment>
<dbReference type="GO" id="GO:0005654">
    <property type="term" value="C:nucleoplasm"/>
    <property type="evidence" value="ECO:0007669"/>
    <property type="project" value="UniProtKB-SubCell"/>
</dbReference>
<keyword evidence="2 4" id="KW-0698">rRNA processing</keyword>
<protein>
    <recommendedName>
        <fullName evidence="4">Pescadillo homolog</fullName>
    </recommendedName>
</protein>
<dbReference type="OrthoDB" id="10264910at2759"/>
<dbReference type="HAMAP" id="MF_03028">
    <property type="entry name" value="Pescadillo"/>
    <property type="match status" value="1"/>
</dbReference>
<evidence type="ECO:0000313" key="8">
    <source>
        <dbReference type="Proteomes" id="UP000440578"/>
    </source>
</evidence>
<comment type="subcellular location">
    <subcellularLocation>
        <location evidence="4">Nucleus</location>
        <location evidence="4">Nucleolus</location>
    </subcellularLocation>
    <subcellularLocation>
        <location evidence="4">Nucleus</location>
        <location evidence="4">Nucleoplasm</location>
    </subcellularLocation>
</comment>
<name>A0A6A4WQ50_AMPAM</name>
<keyword evidence="8" id="KW-1185">Reference proteome</keyword>
<dbReference type="GO" id="GO:0000463">
    <property type="term" value="P:maturation of LSU-rRNA from tricistronic rRNA transcript (SSU-rRNA, 5.8S rRNA, LSU-rRNA)"/>
    <property type="evidence" value="ECO:0007669"/>
    <property type="project" value="UniProtKB-UniRule"/>
</dbReference>
<dbReference type="Proteomes" id="UP000440578">
    <property type="component" value="Unassembled WGS sequence"/>
</dbReference>
<dbReference type="PANTHER" id="PTHR12221">
    <property type="entry name" value="PESCADILLO - RELATED"/>
    <property type="match status" value="1"/>
</dbReference>
<evidence type="ECO:0000313" key="7">
    <source>
        <dbReference type="EMBL" id="KAF0308173.1"/>
    </source>
</evidence>
<evidence type="ECO:0000256" key="2">
    <source>
        <dbReference type="ARBA" id="ARBA00022552"/>
    </source>
</evidence>
<gene>
    <name evidence="7" type="ORF">FJT64_020589</name>
</gene>
<dbReference type="Gene3D" id="3.40.50.10190">
    <property type="entry name" value="BRCT domain"/>
    <property type="match status" value="1"/>
</dbReference>
<organism evidence="7 8">
    <name type="scientific">Amphibalanus amphitrite</name>
    <name type="common">Striped barnacle</name>
    <name type="synonym">Balanus amphitrite</name>
    <dbReference type="NCBI Taxonomy" id="1232801"/>
    <lineage>
        <taxon>Eukaryota</taxon>
        <taxon>Metazoa</taxon>
        <taxon>Ecdysozoa</taxon>
        <taxon>Arthropoda</taxon>
        <taxon>Crustacea</taxon>
        <taxon>Multicrustacea</taxon>
        <taxon>Cirripedia</taxon>
        <taxon>Thoracica</taxon>
        <taxon>Thoracicalcarea</taxon>
        <taxon>Balanomorpha</taxon>
        <taxon>Balanoidea</taxon>
        <taxon>Balanidae</taxon>
        <taxon>Amphibalaninae</taxon>
        <taxon>Amphibalanus</taxon>
    </lineage>
</organism>
<accession>A0A6A4WQ50</accession>
<comment type="caution">
    <text evidence="7">The sequence shown here is derived from an EMBL/GenBank/DDBJ whole genome shotgun (WGS) entry which is preliminary data.</text>
</comment>
<dbReference type="GO" id="GO:0070545">
    <property type="term" value="C:PeBoW complex"/>
    <property type="evidence" value="ECO:0007669"/>
    <property type="project" value="TreeGrafter"/>
</dbReference>
<proteinExistence type="inferred from homology"/>
<sequence length="606" mass="70053">MTGSGKMKKKYASGEASWYMTRKQALDKLQVNLRDFRRLCILKGIYPREPIKRTRAQKGSTEKKTLYYKKDIQFLLHEPLIWKMWDMKARHKKIQKSKGKRDFEGAQRLNKGRPKYDLDHLVKERYPTFSDALNDLDDPLSLCSLFAIMPTVSKLSEALVSDCRRLTVEFMHYVIESRALRKAFISIKGYYFQAEVQGIAVTWVMPHHFVYMRPENVDMKVMAIFSEFYTTLLGFVNYRLYHSLNLMYPPKLALTGATPTDTCMSTRELDDERVAALNTPLARARLPDDADDADDDAELALMAAAAGEELEEVRRRRQRTRRLQRLFAGCRVFIGREVPREPMVFAIRALGGTCSWDASCAPGATYSETDETITHQLIDRAMPQGAKKYTSRYYVQPQWVFDSVNCGDLRPVQLYFPGVELPPHLSPFKEEEVTWGEYVPPDKLKLLGQLQGQLQGTEQAAAEDGVGDDPSSDEDEDQESADEKQEDEDNEESDGEEEGEDSDGDEEMEDEAAEDSAKAKMKVTPGKIEKVDDRKDKMKESKEDFWMRARMIKKKDKHRFYKLLKRKKLMQEEARLLTKKRQIVEKEMAERKRQEKKQMKKALAQT</sequence>
<dbReference type="FunFam" id="3.40.50.10190:FF:000002">
    <property type="entry name" value="Pescadillo homolog"/>
    <property type="match status" value="1"/>
</dbReference>
<dbReference type="InterPro" id="IPR010613">
    <property type="entry name" value="PES"/>
</dbReference>
<keyword evidence="4" id="KW-0175">Coiled coil</keyword>
<dbReference type="PROSITE" id="PS50172">
    <property type="entry name" value="BRCT"/>
    <property type="match status" value="1"/>
</dbReference>
<dbReference type="AlphaFoldDB" id="A0A6A4WQ50"/>
<evidence type="ECO:0000256" key="3">
    <source>
        <dbReference type="ARBA" id="ARBA00023242"/>
    </source>
</evidence>
<dbReference type="GO" id="GO:0043021">
    <property type="term" value="F:ribonucleoprotein complex binding"/>
    <property type="evidence" value="ECO:0007669"/>
    <property type="project" value="UniProtKB-UniRule"/>
</dbReference>
<feature type="coiled-coil region" evidence="4">
    <location>
        <begin position="567"/>
        <end position="606"/>
    </location>
</feature>
<dbReference type="EMBL" id="VIIS01000509">
    <property type="protein sequence ID" value="KAF0308174.1"/>
    <property type="molecule type" value="Genomic_DNA"/>
</dbReference>
<feature type="compositionally biased region" description="Acidic residues" evidence="5">
    <location>
        <begin position="465"/>
        <end position="514"/>
    </location>
</feature>
<evidence type="ECO:0000256" key="4">
    <source>
        <dbReference type="HAMAP-Rule" id="MF_03028"/>
    </source>
</evidence>
<dbReference type="GO" id="GO:0030687">
    <property type="term" value="C:preribosome, large subunit precursor"/>
    <property type="evidence" value="ECO:0007669"/>
    <property type="project" value="UniProtKB-UniRule"/>
</dbReference>
<dbReference type="InterPro" id="IPR036420">
    <property type="entry name" value="BRCT_dom_sf"/>
</dbReference>
<keyword evidence="1 4" id="KW-0690">Ribosome biogenesis</keyword>
<reference evidence="7 8" key="1">
    <citation type="submission" date="2019-07" db="EMBL/GenBank/DDBJ databases">
        <title>Draft genome assembly of a fouling barnacle, Amphibalanus amphitrite (Darwin, 1854): The first reference genome for Thecostraca.</title>
        <authorList>
            <person name="Kim W."/>
        </authorList>
    </citation>
    <scope>NUCLEOTIDE SEQUENCE [LARGE SCALE GENOMIC DNA]</scope>
    <source>
        <strain evidence="7">SNU_AA5</strain>
        <tissue evidence="7">Soma without cirri and trophi</tissue>
    </source>
</reference>
<evidence type="ECO:0000256" key="5">
    <source>
        <dbReference type="SAM" id="MobiDB-lite"/>
    </source>
</evidence>
<feature type="compositionally biased region" description="Basic and acidic residues" evidence="5">
    <location>
        <begin position="527"/>
        <end position="538"/>
    </location>
</feature>
<evidence type="ECO:0000256" key="1">
    <source>
        <dbReference type="ARBA" id="ARBA00022517"/>
    </source>
</evidence>
<comment type="function">
    <text evidence="4">Required for maturation of ribosomal RNAs and formation of the large ribosomal subunit.</text>
</comment>
<keyword evidence="3 4" id="KW-0539">Nucleus</keyword>